<evidence type="ECO:0000256" key="3">
    <source>
        <dbReference type="ARBA" id="ARBA00023163"/>
    </source>
</evidence>
<name>A0A8J6P4Y9_9FIRM</name>
<dbReference type="GO" id="GO:0003700">
    <property type="term" value="F:DNA-binding transcription factor activity"/>
    <property type="evidence" value="ECO:0007669"/>
    <property type="project" value="InterPro"/>
</dbReference>
<keyword evidence="3" id="KW-0804">Transcription</keyword>
<dbReference type="InterPro" id="IPR028082">
    <property type="entry name" value="Peripla_BP_I"/>
</dbReference>
<evidence type="ECO:0000256" key="1">
    <source>
        <dbReference type="ARBA" id="ARBA00023015"/>
    </source>
</evidence>
<dbReference type="CDD" id="cd07377">
    <property type="entry name" value="WHTH_GntR"/>
    <property type="match status" value="1"/>
</dbReference>
<dbReference type="PANTHER" id="PTHR30146">
    <property type="entry name" value="LACI-RELATED TRANSCRIPTIONAL REPRESSOR"/>
    <property type="match status" value="1"/>
</dbReference>
<sequence length="358" mass="40315">MSGQPKYMVLSEWIRERIRSGEFTNGSKLLSENELAQRFSMSRQTVRQAVGTLVNEGFLTRKQGSGTYISYQPKQRRDTRDIAVITTYLNSYIFPEIIQGIDQVLTDSGYHMRLGITYNRVKNEADVLSSLLESPVAGIIVEPTKSALPNPNLFLYHRLVQMEIPIVFLNGYYSALDLPHVSADDYAAGKAAAQALLKAGHRKVFGIFKSDDIQGHFRFSGFINTLQDAGVLYDDSDVLWYVTEDLEQMFSQNHTPELLERLKEYTAVVCYNDEIARKLYEWLQKNGLQIPQDLSIVGFDNSPLAEFGGASITSVGFPFETIGKTAASQMVNQLNFGRPMKSISFPPKLIVRNSIKKL</sequence>
<dbReference type="InterPro" id="IPR036390">
    <property type="entry name" value="WH_DNA-bd_sf"/>
</dbReference>
<evidence type="ECO:0000313" key="6">
    <source>
        <dbReference type="Proteomes" id="UP000632659"/>
    </source>
</evidence>
<proteinExistence type="predicted"/>
<dbReference type="SUPFAM" id="SSF53822">
    <property type="entry name" value="Periplasmic binding protein-like I"/>
    <property type="match status" value="1"/>
</dbReference>
<evidence type="ECO:0000313" key="5">
    <source>
        <dbReference type="EMBL" id="MBC8609689.1"/>
    </source>
</evidence>
<comment type="caution">
    <text evidence="5">The sequence shown here is derived from an EMBL/GenBank/DDBJ whole genome shotgun (WGS) entry which is preliminary data.</text>
</comment>
<feature type="domain" description="HTH gntR-type" evidence="4">
    <location>
        <begin position="4"/>
        <end position="72"/>
    </location>
</feature>
<dbReference type="RefSeq" id="WP_187536144.1">
    <property type="nucleotide sequence ID" value="NZ_JACRTL010000001.1"/>
</dbReference>
<dbReference type="CDD" id="cd01541">
    <property type="entry name" value="PBP1_AraR"/>
    <property type="match status" value="1"/>
</dbReference>
<dbReference type="Proteomes" id="UP000632659">
    <property type="component" value="Unassembled WGS sequence"/>
</dbReference>
<dbReference type="AlphaFoldDB" id="A0A8J6P4Y9"/>
<gene>
    <name evidence="5" type="ORF">H8702_00960</name>
</gene>
<dbReference type="Pfam" id="PF00392">
    <property type="entry name" value="GntR"/>
    <property type="match status" value="1"/>
</dbReference>
<keyword evidence="2" id="KW-0238">DNA-binding</keyword>
<organism evidence="5 6">
    <name type="scientific">Massiliimalia timonensis</name>
    <dbReference type="NCBI Taxonomy" id="1987501"/>
    <lineage>
        <taxon>Bacteria</taxon>
        <taxon>Bacillati</taxon>
        <taxon>Bacillota</taxon>
        <taxon>Clostridia</taxon>
        <taxon>Eubacteriales</taxon>
        <taxon>Oscillospiraceae</taxon>
        <taxon>Massiliimalia</taxon>
    </lineage>
</organism>
<evidence type="ECO:0000259" key="4">
    <source>
        <dbReference type="PROSITE" id="PS50949"/>
    </source>
</evidence>
<protein>
    <submittedName>
        <fullName evidence="5">GntR family transcriptional regulator</fullName>
    </submittedName>
</protein>
<evidence type="ECO:0000256" key="2">
    <source>
        <dbReference type="ARBA" id="ARBA00023125"/>
    </source>
</evidence>
<dbReference type="Pfam" id="PF13377">
    <property type="entry name" value="Peripla_BP_3"/>
    <property type="match status" value="1"/>
</dbReference>
<dbReference type="PROSITE" id="PS50949">
    <property type="entry name" value="HTH_GNTR"/>
    <property type="match status" value="1"/>
</dbReference>
<dbReference type="GO" id="GO:0000976">
    <property type="term" value="F:transcription cis-regulatory region binding"/>
    <property type="evidence" value="ECO:0007669"/>
    <property type="project" value="TreeGrafter"/>
</dbReference>
<keyword evidence="6" id="KW-1185">Reference proteome</keyword>
<dbReference type="PANTHER" id="PTHR30146:SF150">
    <property type="entry name" value="ARABINOSE METABOLISM TRANSCRIPTIONAL REPRESSOR"/>
    <property type="match status" value="1"/>
</dbReference>
<dbReference type="InterPro" id="IPR000524">
    <property type="entry name" value="Tscrpt_reg_HTH_GntR"/>
</dbReference>
<dbReference type="SMART" id="SM00345">
    <property type="entry name" value="HTH_GNTR"/>
    <property type="match status" value="1"/>
</dbReference>
<reference evidence="5" key="1">
    <citation type="submission" date="2020-08" db="EMBL/GenBank/DDBJ databases">
        <title>Genome public.</title>
        <authorList>
            <person name="Liu C."/>
            <person name="Sun Q."/>
        </authorList>
    </citation>
    <scope>NUCLEOTIDE SEQUENCE</scope>
    <source>
        <strain evidence="5">NSJ-15</strain>
    </source>
</reference>
<dbReference type="InterPro" id="IPR033532">
    <property type="entry name" value="AraR_ligand_bind_dom"/>
</dbReference>
<keyword evidence="1" id="KW-0805">Transcription regulation</keyword>
<dbReference type="InterPro" id="IPR036388">
    <property type="entry name" value="WH-like_DNA-bd_sf"/>
</dbReference>
<dbReference type="Gene3D" id="3.40.50.2300">
    <property type="match status" value="2"/>
</dbReference>
<dbReference type="PRINTS" id="PR00035">
    <property type="entry name" value="HTHGNTR"/>
</dbReference>
<dbReference type="InterPro" id="IPR046335">
    <property type="entry name" value="LacI/GalR-like_sensor"/>
</dbReference>
<dbReference type="EMBL" id="JACRTL010000001">
    <property type="protein sequence ID" value="MBC8609689.1"/>
    <property type="molecule type" value="Genomic_DNA"/>
</dbReference>
<accession>A0A8J6P4Y9</accession>
<dbReference type="Gene3D" id="1.10.10.10">
    <property type="entry name" value="Winged helix-like DNA-binding domain superfamily/Winged helix DNA-binding domain"/>
    <property type="match status" value="1"/>
</dbReference>
<dbReference type="SUPFAM" id="SSF46785">
    <property type="entry name" value="Winged helix' DNA-binding domain"/>
    <property type="match status" value="1"/>
</dbReference>